<evidence type="ECO:0000313" key="2">
    <source>
        <dbReference type="Proteomes" id="UP000276133"/>
    </source>
</evidence>
<keyword evidence="2" id="KW-1185">Reference proteome</keyword>
<sequence length="78" mass="9085">MTKTSINLIEYKTQMEILQETRKFSSKSIEGFLTKSERGVLYIVSLRNSTAKDLMLKIKINKLLFNQKIMNILGFLKI</sequence>
<name>A0A3M7SVE1_BRAPC</name>
<accession>A0A3M7SVE1</accession>
<proteinExistence type="predicted"/>
<gene>
    <name evidence="1" type="ORF">BpHYR1_012633</name>
</gene>
<organism evidence="1 2">
    <name type="scientific">Brachionus plicatilis</name>
    <name type="common">Marine rotifer</name>
    <name type="synonym">Brachionus muelleri</name>
    <dbReference type="NCBI Taxonomy" id="10195"/>
    <lineage>
        <taxon>Eukaryota</taxon>
        <taxon>Metazoa</taxon>
        <taxon>Spiralia</taxon>
        <taxon>Gnathifera</taxon>
        <taxon>Rotifera</taxon>
        <taxon>Eurotatoria</taxon>
        <taxon>Monogononta</taxon>
        <taxon>Pseudotrocha</taxon>
        <taxon>Ploima</taxon>
        <taxon>Brachionidae</taxon>
        <taxon>Brachionus</taxon>
    </lineage>
</organism>
<dbReference type="AlphaFoldDB" id="A0A3M7SVE1"/>
<comment type="caution">
    <text evidence="1">The sequence shown here is derived from an EMBL/GenBank/DDBJ whole genome shotgun (WGS) entry which is preliminary data.</text>
</comment>
<evidence type="ECO:0000313" key="1">
    <source>
        <dbReference type="EMBL" id="RNA39558.1"/>
    </source>
</evidence>
<dbReference type="Proteomes" id="UP000276133">
    <property type="component" value="Unassembled WGS sequence"/>
</dbReference>
<reference evidence="1 2" key="1">
    <citation type="journal article" date="2018" name="Sci. Rep.">
        <title>Genomic signatures of local adaptation to the degree of environmental predictability in rotifers.</title>
        <authorList>
            <person name="Franch-Gras L."/>
            <person name="Hahn C."/>
            <person name="Garcia-Roger E.M."/>
            <person name="Carmona M.J."/>
            <person name="Serra M."/>
            <person name="Gomez A."/>
        </authorList>
    </citation>
    <scope>NUCLEOTIDE SEQUENCE [LARGE SCALE GENOMIC DNA]</scope>
    <source>
        <strain evidence="1">HYR1</strain>
    </source>
</reference>
<protein>
    <submittedName>
        <fullName evidence="1">Uncharacterized protein</fullName>
    </submittedName>
</protein>
<dbReference type="EMBL" id="REGN01000739">
    <property type="protein sequence ID" value="RNA39558.1"/>
    <property type="molecule type" value="Genomic_DNA"/>
</dbReference>